<accession>A0A8H8SX62</accession>
<dbReference type="InterPro" id="IPR036864">
    <property type="entry name" value="Zn2-C6_fun-type_DNA-bd_sf"/>
</dbReference>
<evidence type="ECO:0000259" key="3">
    <source>
        <dbReference type="PROSITE" id="PS50048"/>
    </source>
</evidence>
<dbReference type="InterPro" id="IPR001138">
    <property type="entry name" value="Zn2Cys6_DnaBD"/>
</dbReference>
<dbReference type="Pfam" id="PF11951">
    <property type="entry name" value="Fungal_trans_2"/>
    <property type="match status" value="1"/>
</dbReference>
<name>A0A8H8SX62_9AGAM</name>
<dbReference type="CDD" id="cd00067">
    <property type="entry name" value="GAL4"/>
    <property type="match status" value="1"/>
</dbReference>
<dbReference type="PANTHER" id="PTHR37534:SF46">
    <property type="entry name" value="ZN(II)2CYS6 TRANSCRIPTION FACTOR (EUROFUNG)"/>
    <property type="match status" value="1"/>
</dbReference>
<dbReference type="PROSITE" id="PS50048">
    <property type="entry name" value="ZN2_CY6_FUNGAL_2"/>
    <property type="match status" value="1"/>
</dbReference>
<dbReference type="KEGG" id="rsx:RhiXN_08923"/>
<evidence type="ECO:0000256" key="1">
    <source>
        <dbReference type="ARBA" id="ARBA00004123"/>
    </source>
</evidence>
<dbReference type="RefSeq" id="XP_043180185.1">
    <property type="nucleotide sequence ID" value="XM_043328739.1"/>
</dbReference>
<comment type="subcellular location">
    <subcellularLocation>
        <location evidence="1">Nucleus</location>
    </subcellularLocation>
</comment>
<dbReference type="GO" id="GO:0005634">
    <property type="term" value="C:nucleus"/>
    <property type="evidence" value="ECO:0007669"/>
    <property type="project" value="UniProtKB-SubCell"/>
</dbReference>
<dbReference type="Gene3D" id="4.10.240.10">
    <property type="entry name" value="Zn(2)-C6 fungal-type DNA-binding domain"/>
    <property type="match status" value="1"/>
</dbReference>
<dbReference type="SMART" id="SM00066">
    <property type="entry name" value="GAL4"/>
    <property type="match status" value="1"/>
</dbReference>
<dbReference type="PANTHER" id="PTHR37534">
    <property type="entry name" value="TRANSCRIPTIONAL ACTIVATOR PROTEIN UGA3"/>
    <property type="match status" value="1"/>
</dbReference>
<sequence>MARVISKPGPPPTSCITCRRRRKKCDMARPSCERCLKGGYECLGYENPVSRVIIHRRSADDSTRYPKNIKILETVNPAVVRLPQETNINLDQGARPSTLEAAMLYGVNGPVSSVDSRHVTENPSYQFDQMWPQDQSQSIIRPYYTRNATQVLNTNSDSGTSSNGLTQIVEALCRSVPPSIDVARTMRGDYRNRVVHTYYTQRLIYWFHPPSVELFSPELVQLAESKRIVWVMYLGAKAFELLQQGAQAQSMAIAQCLGWVNQLEHKFTTNSRSDPSSDDTGERLMAHLELATTKFNLVNTTSGYQLLRNALPKFLQLAAADTNLIVEQLDGSLTISFPRTLRAPRIELIRFVMHDAMLSFLLGLPPLVEYGYDCEYDSKYSGYEWSYGIPVALLQIVTQVSSYRAGSRASIEDWKTLEMRVLNWKSQYSIMQGTSATESVTRKRVVVQEGWRHVTLIYIYMVRALLVIFNMQDLKLIVRTLDAAETGLPKDKRDRIGGSTTQIFRPPIPGNGILYRINGTAASARNKHDTLNASMEFNRLWPQDQSQPAVYFRYVSLDKQTSNTGSNTYLPDNDLIQVIEAFLSIMIFRSYHSADHLQRLSYWFSPPPFQIGNLLMLQMLKSKRIVWVMYLAAKVFQLLHQDPQIQSSVVAEHIGWIDKLEPKFTTTSCNNPSLDDIGERLMVHLTLASLKFNLIDLASGYQLLRNSLPKFLQLAAADTTLLIERRDGSAVVSFPHALSASRYELRRFTVIEAVSAFLLGVPPLLEYGYDGECDSENNGFEWIYGVPVVILQIISQVNSYRAGGRVALEDWKALEARVMVWKPQYLVTEGASAAKSVDENRAAVLEGWRHVALIYIYMGMCGASSHDSRIQASVDQIIELGKAIGSSRIGIHTLPHCVVVGVAARLEKHRIAVYEQLRSIKDTHIWLFPGLQFGEVLYHLWHGVGLGGAPVTWDDYVQSRCAVISI</sequence>
<evidence type="ECO:0000256" key="2">
    <source>
        <dbReference type="ARBA" id="ARBA00023242"/>
    </source>
</evidence>
<dbReference type="SUPFAM" id="SSF57701">
    <property type="entry name" value="Zn2/Cys6 DNA-binding domain"/>
    <property type="match status" value="1"/>
</dbReference>
<dbReference type="GO" id="GO:0000981">
    <property type="term" value="F:DNA-binding transcription factor activity, RNA polymerase II-specific"/>
    <property type="evidence" value="ECO:0007669"/>
    <property type="project" value="InterPro"/>
</dbReference>
<feature type="domain" description="Zn(2)-C6 fungal-type" evidence="3">
    <location>
        <begin position="14"/>
        <end position="42"/>
    </location>
</feature>
<dbReference type="EMBL" id="CP059662">
    <property type="protein sequence ID" value="QRW19948.1"/>
    <property type="molecule type" value="Genomic_DNA"/>
</dbReference>
<organism evidence="4 5">
    <name type="scientific">Rhizoctonia solani</name>
    <dbReference type="NCBI Taxonomy" id="456999"/>
    <lineage>
        <taxon>Eukaryota</taxon>
        <taxon>Fungi</taxon>
        <taxon>Dikarya</taxon>
        <taxon>Basidiomycota</taxon>
        <taxon>Agaricomycotina</taxon>
        <taxon>Agaricomycetes</taxon>
        <taxon>Cantharellales</taxon>
        <taxon>Ceratobasidiaceae</taxon>
        <taxon>Rhizoctonia</taxon>
    </lineage>
</organism>
<evidence type="ECO:0000313" key="4">
    <source>
        <dbReference type="EMBL" id="QRW19948.1"/>
    </source>
</evidence>
<reference evidence="4" key="1">
    <citation type="submission" date="2020-05" db="EMBL/GenBank/DDBJ databases">
        <title>Evolutionary and genomic comparisons of hybrid uninucleate and nonhybrid Rhizoctonia fungi.</title>
        <authorList>
            <person name="Li C."/>
            <person name="Chen X."/>
        </authorList>
    </citation>
    <scope>NUCLEOTIDE SEQUENCE</scope>
    <source>
        <strain evidence="4">AG-1 IA</strain>
    </source>
</reference>
<protein>
    <submittedName>
        <fullName evidence="4">Fungal specific transcription factor domain</fullName>
    </submittedName>
</protein>
<dbReference type="Pfam" id="PF00172">
    <property type="entry name" value="Zn_clus"/>
    <property type="match status" value="1"/>
</dbReference>
<dbReference type="GeneID" id="67031202"/>
<proteinExistence type="predicted"/>
<keyword evidence="2" id="KW-0539">Nucleus</keyword>
<dbReference type="GO" id="GO:0008270">
    <property type="term" value="F:zinc ion binding"/>
    <property type="evidence" value="ECO:0007669"/>
    <property type="project" value="InterPro"/>
</dbReference>
<dbReference type="PROSITE" id="PS00463">
    <property type="entry name" value="ZN2_CY6_FUNGAL_1"/>
    <property type="match status" value="1"/>
</dbReference>
<dbReference type="InterPro" id="IPR021858">
    <property type="entry name" value="Fun_TF"/>
</dbReference>
<dbReference type="AlphaFoldDB" id="A0A8H8SX62"/>
<evidence type="ECO:0000313" key="5">
    <source>
        <dbReference type="Proteomes" id="UP000650533"/>
    </source>
</evidence>
<dbReference type="Proteomes" id="UP000650533">
    <property type="component" value="Chromosome 5"/>
</dbReference>
<gene>
    <name evidence="4" type="ORF">RhiXN_08923</name>
</gene>